<comment type="caution">
    <text evidence="2">The sequence shown here is derived from an EMBL/GenBank/DDBJ whole genome shotgun (WGS) entry which is preliminary data.</text>
</comment>
<evidence type="ECO:0000313" key="2">
    <source>
        <dbReference type="EMBL" id="RAR13082.1"/>
    </source>
</evidence>
<feature type="region of interest" description="Disordered" evidence="1">
    <location>
        <begin position="168"/>
        <end position="188"/>
    </location>
</feature>
<dbReference type="OrthoDB" id="3598281at2759"/>
<dbReference type="InterPro" id="IPR027417">
    <property type="entry name" value="P-loop_NTPase"/>
</dbReference>
<protein>
    <submittedName>
        <fullName evidence="2">Uncharacterized protein</fullName>
    </submittedName>
</protein>
<dbReference type="PANTHER" id="PTHR36681">
    <property type="entry name" value="NUCLEAR GTPASE, GERMINAL CENTER-ASSOCIATED, TANDEM DUPLICATE 3"/>
    <property type="match status" value="1"/>
</dbReference>
<dbReference type="SUPFAM" id="SSF52540">
    <property type="entry name" value="P-loop containing nucleoside triphosphate hydrolases"/>
    <property type="match status" value="1"/>
</dbReference>
<dbReference type="Proteomes" id="UP000249619">
    <property type="component" value="Unassembled WGS sequence"/>
</dbReference>
<gene>
    <name evidence="2" type="ORF">DDE83_003608</name>
</gene>
<sequence length="875" mass="99139">MVVQGLLSFAQFKAQPQCFKSALKYNAALESKTPHANWSLDRDAIHAKLKDMAEKTASCTQGKTGLDRELEHVLKTAAKLEQIERTPAVKASLIGAQGTGKSLLINALLDCAGLSLTGAQGFACTSSIVKYAYGPGDKYSAEVKFLNSRKREEMVDEHIRSYMDYHNDLEDSEDEGGPRTRSFKQDELERKRKRTAEDFFETIFGSRDDFLAAWSSSPVNTIEFKSLCQLKCKEAMEEHDMNSMGVVIFTKNSPKELLEDIKPFLSNVDGQVCLWPIVDCVTIRLNHPLLQQGLEIIDLPGSGDVNMSRTRHADEVKDTVDVEIVLGDTSISDDQLAQFAGPVYDEINLLMQKADDDAAAAEDEEDSNEMLQINRYKLYLQRFKKSYMIAERKEQISEKLGATLQGLSHEGPVEIFHTATSDYMTWIKSEKIAYERQPALSPEDTGVPTIRRYLYNLPASQNLRDYTHHIDIMVPAFIEKMKRVVTQSDRDVGFRTIANELDDLRARLLGDLVKTMKYSCATYAKGSIGKIEQDRNAYKEAVSMRIEKRWLSLKSAAFTRILKSRGTVPQGTSKAKGLENTVNWNLELASILKPGFQKWYASHSAALAKLKAALPPALDTIYHKMVALMNDSAANLMTVEKSKMKFLPLRHKMRSKIVGLMEEMIAEEKKLLHRATLEDERENNIISAITDEIYDDVFASFPEIKSTVKGKKRYWMPILRFRKSQLEARFLKEESHFVDKVMSSFMKQLEDRMSGLIDKHFEKLNAMFDDFSKLLRDHAPVDFDINPLGEQVREELEKHIPYLEDKAEALRSLLPLALKEEDDTAAGPEDVEGTGDQVQDLNYFLDKVSKAKRKSGDASKMMVKRVKLEDDWSGC</sequence>
<name>A0A364N752_STELY</name>
<organism evidence="2 3">
    <name type="scientific">Stemphylium lycopersici</name>
    <name type="common">Tomato gray leaf spot disease fungus</name>
    <name type="synonym">Thyrospora lycopersici</name>
    <dbReference type="NCBI Taxonomy" id="183478"/>
    <lineage>
        <taxon>Eukaryota</taxon>
        <taxon>Fungi</taxon>
        <taxon>Dikarya</taxon>
        <taxon>Ascomycota</taxon>
        <taxon>Pezizomycotina</taxon>
        <taxon>Dothideomycetes</taxon>
        <taxon>Pleosporomycetidae</taxon>
        <taxon>Pleosporales</taxon>
        <taxon>Pleosporineae</taxon>
        <taxon>Pleosporaceae</taxon>
        <taxon>Stemphylium</taxon>
    </lineage>
</organism>
<dbReference type="AlphaFoldDB" id="A0A364N752"/>
<dbReference type="Gene3D" id="3.40.50.300">
    <property type="entry name" value="P-loop containing nucleotide triphosphate hydrolases"/>
    <property type="match status" value="1"/>
</dbReference>
<dbReference type="PANTHER" id="PTHR36681:SF3">
    <property type="entry name" value="NUCLEAR GTPASE, GERMINAL CENTER-ASSOCIATED, TANDEM DUPLICATE 3"/>
    <property type="match status" value="1"/>
</dbReference>
<evidence type="ECO:0000256" key="1">
    <source>
        <dbReference type="SAM" id="MobiDB-lite"/>
    </source>
</evidence>
<accession>A0A364N752</accession>
<keyword evidence="3" id="KW-1185">Reference proteome</keyword>
<reference evidence="3" key="1">
    <citation type="submission" date="2018-05" db="EMBL/GenBank/DDBJ databases">
        <title>Draft genome sequence of Stemphylium lycopersici strain CIDEFI 213.</title>
        <authorList>
            <person name="Medina R."/>
            <person name="Franco M.E.E."/>
            <person name="Lucentini C.G."/>
            <person name="Saparrat M.C.N."/>
            <person name="Balatti P.A."/>
        </authorList>
    </citation>
    <scope>NUCLEOTIDE SEQUENCE [LARGE SCALE GENOMIC DNA]</scope>
    <source>
        <strain evidence="3">CIDEFI 213</strain>
    </source>
</reference>
<evidence type="ECO:0000313" key="3">
    <source>
        <dbReference type="Proteomes" id="UP000249619"/>
    </source>
</evidence>
<dbReference type="STRING" id="183478.A0A364N752"/>
<dbReference type="EMBL" id="QGDH01000041">
    <property type="protein sequence ID" value="RAR13082.1"/>
    <property type="molecule type" value="Genomic_DNA"/>
</dbReference>
<proteinExistence type="predicted"/>